<dbReference type="InterPro" id="IPR009003">
    <property type="entry name" value="Peptidase_S1_PA"/>
</dbReference>
<evidence type="ECO:0000313" key="1">
    <source>
        <dbReference type="EMBL" id="GIE14125.1"/>
    </source>
</evidence>
<dbReference type="EMBL" id="BOMM01000052">
    <property type="protein sequence ID" value="GIE14125.1"/>
    <property type="molecule type" value="Genomic_DNA"/>
</dbReference>
<keyword evidence="2" id="KW-1185">Reference proteome</keyword>
<reference evidence="1" key="1">
    <citation type="submission" date="2021-01" db="EMBL/GenBank/DDBJ databases">
        <title>Whole genome shotgun sequence of Actinoplanes ferrugineus NBRC 15555.</title>
        <authorList>
            <person name="Komaki H."/>
            <person name="Tamura T."/>
        </authorList>
    </citation>
    <scope>NUCLEOTIDE SEQUENCE</scope>
    <source>
        <strain evidence="1">NBRC 15555</strain>
    </source>
</reference>
<name>A0A919J434_9ACTN</name>
<proteinExistence type="predicted"/>
<organism evidence="1 2">
    <name type="scientific">Paractinoplanes ferrugineus</name>
    <dbReference type="NCBI Taxonomy" id="113564"/>
    <lineage>
        <taxon>Bacteria</taxon>
        <taxon>Bacillati</taxon>
        <taxon>Actinomycetota</taxon>
        <taxon>Actinomycetes</taxon>
        <taxon>Micromonosporales</taxon>
        <taxon>Micromonosporaceae</taxon>
        <taxon>Paractinoplanes</taxon>
    </lineage>
</organism>
<dbReference type="AlphaFoldDB" id="A0A919J434"/>
<protein>
    <submittedName>
        <fullName evidence="1">Uncharacterized protein</fullName>
    </submittedName>
</protein>
<sequence>MSTVAGPARADTPSEIPSWLSAGVSAAMTAAQQTGERVKIDDATTATAEFYATPDGKVVGKIAADVQRFARDGAWVPIDLTLRKQADGSVAPAAYSQEMRFSGAREAETGDLAVMGSGDDKITVGWKGALPEPKLDGSKATYTDVMPGVDLVVQATRSGFEQFAVLKSAAAAKYADQIALPLSGPGASVVRADKKGNIQIHGRRGVPLGTIPTPMMWDSKSLKHGGPRRHRPVGVSITHNASAKARQGLDATDPVNVTLKPDKKWLTSPDTVYPVTIDPYYDWSTTASSTTVVKGYDKGWSEADTLFVGTYDDTWSARSFVTWWATGIGGFDVSAATLHLASPYSASCEPAPWEIWTTEPINGETSWDHQPEWLSKEATSNDYACDGGWVVADATSFFQRAAEKGIEQPTMGLRAADETDTSQYKEFWSYNYADSSKSPYVEVWYTLPPNPVDPDAALWANQTALSDFRDWTVAEVGTTSGYIDSVNNADTKSVTLLWAGAPNAMQASILAEAQRRNITATVVQRNYTKDQLNQAADAVVASTTSGTGVFAGFTVNTAEPLSPEFDGIVITGQHKSNPADTTAADQALSQQATQALGVAVKVQTAPMFENTSGTTRGTDTSPFNAGAFVYAGCTLGFGLRIGSATYATTARHCGPKVRIYDNPNAPIYGTKQLSTDGAARVLTAGGSTLMFYGGYDSSLKANVIGSLNVGAGDYVCTSGGNSGSHCGGGANMKVRSKSVRHDDGDGYVSMLVADRIDGGVASAAGDSGGAVYRNKTAQDVYAVGMIQAGDGRVPCVPVRHSTVNCYKTVIYTSINTIIRGVPNSSLVHK</sequence>
<comment type="caution">
    <text evidence="1">The sequence shown here is derived from an EMBL/GenBank/DDBJ whole genome shotgun (WGS) entry which is preliminary data.</text>
</comment>
<dbReference type="Proteomes" id="UP000598174">
    <property type="component" value="Unassembled WGS sequence"/>
</dbReference>
<accession>A0A919J434</accession>
<dbReference type="Gene3D" id="2.40.10.10">
    <property type="entry name" value="Trypsin-like serine proteases"/>
    <property type="match status" value="2"/>
</dbReference>
<dbReference type="InterPro" id="IPR043504">
    <property type="entry name" value="Peptidase_S1_PA_chymotrypsin"/>
</dbReference>
<gene>
    <name evidence="1" type="ORF">Afe05nite_59650</name>
</gene>
<evidence type="ECO:0000313" key="2">
    <source>
        <dbReference type="Proteomes" id="UP000598174"/>
    </source>
</evidence>
<dbReference type="RefSeq" id="WP_203820549.1">
    <property type="nucleotide sequence ID" value="NZ_BOMM01000052.1"/>
</dbReference>
<dbReference type="SUPFAM" id="SSF50494">
    <property type="entry name" value="Trypsin-like serine proteases"/>
    <property type="match status" value="1"/>
</dbReference>